<dbReference type="InterPro" id="IPR000792">
    <property type="entry name" value="Tscrpt_reg_LuxR_C"/>
</dbReference>
<evidence type="ECO:0000259" key="1">
    <source>
        <dbReference type="SMART" id="SM00421"/>
    </source>
</evidence>
<dbReference type="Pfam" id="PF00196">
    <property type="entry name" value="GerE"/>
    <property type="match status" value="1"/>
</dbReference>
<keyword evidence="3" id="KW-1185">Reference proteome</keyword>
<dbReference type="GO" id="GO:0003677">
    <property type="term" value="F:DNA binding"/>
    <property type="evidence" value="ECO:0007669"/>
    <property type="project" value="InterPro"/>
</dbReference>
<dbReference type="GO" id="GO:0006355">
    <property type="term" value="P:regulation of DNA-templated transcription"/>
    <property type="evidence" value="ECO:0007669"/>
    <property type="project" value="InterPro"/>
</dbReference>
<dbReference type="SUPFAM" id="SSF46894">
    <property type="entry name" value="C-terminal effector domain of the bipartite response regulators"/>
    <property type="match status" value="1"/>
</dbReference>
<dbReference type="AlphaFoldDB" id="A0A344TH01"/>
<dbReference type="InterPro" id="IPR036388">
    <property type="entry name" value="WH-like_DNA-bd_sf"/>
</dbReference>
<dbReference type="InterPro" id="IPR016032">
    <property type="entry name" value="Sig_transdc_resp-reg_C-effctor"/>
</dbReference>
<evidence type="ECO:0000313" key="3">
    <source>
        <dbReference type="Proteomes" id="UP000251993"/>
    </source>
</evidence>
<gene>
    <name evidence="2" type="ORF">DR864_09340</name>
</gene>
<evidence type="ECO:0000313" key="2">
    <source>
        <dbReference type="EMBL" id="AXE17922.1"/>
    </source>
</evidence>
<dbReference type="PRINTS" id="PR00038">
    <property type="entry name" value="HTHLUXR"/>
</dbReference>
<proteinExistence type="predicted"/>
<dbReference type="EMBL" id="CP030850">
    <property type="protein sequence ID" value="AXE17922.1"/>
    <property type="molecule type" value="Genomic_DNA"/>
</dbReference>
<sequence length="81" mass="9675">MTPRDKFFEYDGQRISYREGEVLLACAQGLTIEQTAKKLFISQHTVKTHREKLRLRFSLQGYTKLVWFATKLQPELEKWIK</sequence>
<dbReference type="RefSeq" id="WP_114066707.1">
    <property type="nucleotide sequence ID" value="NZ_CP030850.1"/>
</dbReference>
<feature type="domain" description="HTH luxR-type" evidence="1">
    <location>
        <begin position="12"/>
        <end position="69"/>
    </location>
</feature>
<name>A0A344TH01_9BACT</name>
<protein>
    <recommendedName>
        <fullName evidence="1">HTH luxR-type domain-containing protein</fullName>
    </recommendedName>
</protein>
<dbReference type="Proteomes" id="UP000251993">
    <property type="component" value="Chromosome"/>
</dbReference>
<accession>A0A344TH01</accession>
<reference evidence="2 3" key="1">
    <citation type="submission" date="2018-07" db="EMBL/GenBank/DDBJ databases">
        <title>Genome sequencing of Runella.</title>
        <authorList>
            <person name="Baek M.-G."/>
            <person name="Yi H."/>
        </authorList>
    </citation>
    <scope>NUCLEOTIDE SEQUENCE [LARGE SCALE GENOMIC DNA]</scope>
    <source>
        <strain evidence="2 3">HYN0085</strain>
    </source>
</reference>
<dbReference type="SMART" id="SM00421">
    <property type="entry name" value="HTH_LUXR"/>
    <property type="match status" value="1"/>
</dbReference>
<dbReference type="OrthoDB" id="966138at2"/>
<dbReference type="Gene3D" id="1.10.10.10">
    <property type="entry name" value="Winged helix-like DNA-binding domain superfamily/Winged helix DNA-binding domain"/>
    <property type="match status" value="1"/>
</dbReference>
<dbReference type="KEGG" id="run:DR864_09340"/>
<organism evidence="2 3">
    <name type="scientific">Runella rosea</name>
    <dbReference type="NCBI Taxonomy" id="2259595"/>
    <lineage>
        <taxon>Bacteria</taxon>
        <taxon>Pseudomonadati</taxon>
        <taxon>Bacteroidota</taxon>
        <taxon>Cytophagia</taxon>
        <taxon>Cytophagales</taxon>
        <taxon>Spirosomataceae</taxon>
        <taxon>Runella</taxon>
    </lineage>
</organism>